<dbReference type="HOGENOM" id="CLU_697929_0_0_5"/>
<keyword evidence="2" id="KW-0614">Plasmid</keyword>
<dbReference type="EMBL" id="CP001511">
    <property type="protein sequence ID" value="ACS43549.1"/>
    <property type="molecule type" value="Genomic_DNA"/>
</dbReference>
<evidence type="ECO:0000313" key="2">
    <source>
        <dbReference type="EMBL" id="ACS43549.1"/>
    </source>
</evidence>
<feature type="region of interest" description="Disordered" evidence="1">
    <location>
        <begin position="17"/>
        <end position="48"/>
    </location>
</feature>
<evidence type="ECO:0000256" key="1">
    <source>
        <dbReference type="SAM" id="MobiDB-lite"/>
    </source>
</evidence>
<organism evidence="2 3">
    <name type="scientific">Methylorubrum extorquens (strain ATCC 14718 / DSM 1338 / JCM 2805 / NCIMB 9133 / AM1)</name>
    <name type="common">Methylobacterium extorquens</name>
    <dbReference type="NCBI Taxonomy" id="272630"/>
    <lineage>
        <taxon>Bacteria</taxon>
        <taxon>Pseudomonadati</taxon>
        <taxon>Pseudomonadota</taxon>
        <taxon>Alphaproteobacteria</taxon>
        <taxon>Hyphomicrobiales</taxon>
        <taxon>Methylobacteriaceae</taxon>
        <taxon>Methylorubrum</taxon>
    </lineage>
</organism>
<dbReference type="AlphaFoldDB" id="C5B517"/>
<geneLocation type="plasmid" evidence="2 3">
    <name>megaplasmid</name>
</geneLocation>
<sequence>MDLIRGFEGVMDRFLGAPSIGRPTSPPPAQSVSSASAADASPPAPQGRLKRHVQVLADLVALTKEMGVAWPRVIRAVETMAWLPPPGQANGRRLQDVACALLDSAVDAADASLRDPAERRRMRPVLRDLREALEMYANHRIEMSSVQNPTASRVANAREDFVRRMAERSFPTLDIDWSDPETIRAGVRRVVGRAPPESDARATYVASTSRGRRYEALPLTGQMQWEERLGAPHMFSVRVDVVGLLAARACAEYDLALRRATADKLRPWILEKLPGLEAGLTQAFSDWMIDVQPGRLRSWQPIEVSEIELSRMPYAAFEDAMAFRSLPRNREEAETVIRSKLIEFVDAVYMRDRASINAARDEYAAESRVEMQAERQVAEALGDVRTSTCPPAFAP</sequence>
<gene>
    <name evidence="2" type="ordered locus">MexAM1_META2p0705</name>
</gene>
<protein>
    <submittedName>
        <fullName evidence="2">Uncharacterized protein</fullName>
    </submittedName>
</protein>
<proteinExistence type="predicted"/>
<dbReference type="KEGG" id="mea:Mex_2p0705"/>
<evidence type="ECO:0000313" key="3">
    <source>
        <dbReference type="Proteomes" id="UP000009081"/>
    </source>
</evidence>
<keyword evidence="3" id="KW-1185">Reference proteome</keyword>
<feature type="compositionally biased region" description="Low complexity" evidence="1">
    <location>
        <begin position="30"/>
        <end position="41"/>
    </location>
</feature>
<reference evidence="2 3" key="1">
    <citation type="journal article" date="2009" name="PLoS ONE">
        <title>Methylobacterium genome sequences: a reference blueprint to investigate microbial metabolism of C1 compounds from natural and industrial sources.</title>
        <authorList>
            <person name="Vuilleumier S."/>
            <person name="Chistoserdova L."/>
            <person name="Lee M.-C."/>
            <person name="Bringel F."/>
            <person name="Lajus A."/>
            <person name="Zhou Y."/>
            <person name="Gourion B."/>
            <person name="Barbe V."/>
            <person name="Chang J."/>
            <person name="Cruveiller S."/>
            <person name="Dossat C."/>
            <person name="Gillett W."/>
            <person name="Gruffaz C."/>
            <person name="Haugen E."/>
            <person name="Hourcade E."/>
            <person name="Levy R."/>
            <person name="Mangenot S."/>
            <person name="Muller E."/>
            <person name="Nadalig T."/>
            <person name="Pagni M."/>
            <person name="Penny C."/>
            <person name="Peyraud R."/>
            <person name="Robinson D.G."/>
            <person name="Roche D."/>
            <person name="Rouy Z."/>
            <person name="Saenampechek C."/>
            <person name="Salvignol G."/>
            <person name="Vallenet D."/>
            <person name="Wu Z."/>
            <person name="Marx C.J."/>
            <person name="Vorholt J.A."/>
            <person name="Olson M.V."/>
            <person name="Kaul R."/>
            <person name="Weissenbach J."/>
            <person name="Medigue C."/>
            <person name="Lidstrom M.E."/>
        </authorList>
    </citation>
    <scope>NUCLEOTIDE SEQUENCE [LARGE SCALE GENOMIC DNA]</scope>
    <source>
        <strain evidence="3">ATCC 14718 / DSM 1338 / JCM 2805 / NCIMB 9133 / AM1</strain>
    </source>
</reference>
<accession>C5B517</accession>
<dbReference type="Proteomes" id="UP000009081">
    <property type="component" value="Plasmid megaplasmid"/>
</dbReference>
<name>C5B517_METEA</name>